<dbReference type="Proteomes" id="UP000887116">
    <property type="component" value="Unassembled WGS sequence"/>
</dbReference>
<dbReference type="AlphaFoldDB" id="A0A8X6HJ20"/>
<gene>
    <name evidence="1" type="ORF">TNCT_604561</name>
</gene>
<comment type="caution">
    <text evidence="1">The sequence shown here is derived from an EMBL/GenBank/DDBJ whole genome shotgun (WGS) entry which is preliminary data.</text>
</comment>
<evidence type="ECO:0000313" key="2">
    <source>
        <dbReference type="Proteomes" id="UP000887116"/>
    </source>
</evidence>
<name>A0A8X6HJ20_TRICU</name>
<protein>
    <submittedName>
        <fullName evidence="1">Uncharacterized protein</fullName>
    </submittedName>
</protein>
<keyword evidence="2" id="KW-1185">Reference proteome</keyword>
<organism evidence="1 2">
    <name type="scientific">Trichonephila clavata</name>
    <name type="common">Joro spider</name>
    <name type="synonym">Nephila clavata</name>
    <dbReference type="NCBI Taxonomy" id="2740835"/>
    <lineage>
        <taxon>Eukaryota</taxon>
        <taxon>Metazoa</taxon>
        <taxon>Ecdysozoa</taxon>
        <taxon>Arthropoda</taxon>
        <taxon>Chelicerata</taxon>
        <taxon>Arachnida</taxon>
        <taxon>Araneae</taxon>
        <taxon>Araneomorphae</taxon>
        <taxon>Entelegynae</taxon>
        <taxon>Araneoidea</taxon>
        <taxon>Nephilidae</taxon>
        <taxon>Trichonephila</taxon>
    </lineage>
</organism>
<dbReference type="OrthoDB" id="8372726at2759"/>
<evidence type="ECO:0000313" key="1">
    <source>
        <dbReference type="EMBL" id="GFQ87564.1"/>
    </source>
</evidence>
<accession>A0A8X6HJ20</accession>
<dbReference type="EMBL" id="BMAO01003410">
    <property type="protein sequence ID" value="GFQ87564.1"/>
    <property type="molecule type" value="Genomic_DNA"/>
</dbReference>
<proteinExistence type="predicted"/>
<reference evidence="1" key="1">
    <citation type="submission" date="2020-07" db="EMBL/GenBank/DDBJ databases">
        <title>Multicomponent nature underlies the extraordinary mechanical properties of spider dragline silk.</title>
        <authorList>
            <person name="Kono N."/>
            <person name="Nakamura H."/>
            <person name="Mori M."/>
            <person name="Yoshida Y."/>
            <person name="Ohtoshi R."/>
            <person name="Malay A.D."/>
            <person name="Moran D.A.P."/>
            <person name="Tomita M."/>
            <person name="Numata K."/>
            <person name="Arakawa K."/>
        </authorList>
    </citation>
    <scope>NUCLEOTIDE SEQUENCE</scope>
</reference>
<sequence>MPGTGETVAAYYCQELQGYSALGTPLSSYDDEVAAIHSAASQLENCNNSAKAVDSQAAVRNLSCNSQTDCKITIDLWKKLNYLLGLG</sequence>